<feature type="compositionally biased region" description="Basic and acidic residues" evidence="1">
    <location>
        <begin position="56"/>
        <end position="66"/>
    </location>
</feature>
<proteinExistence type="predicted"/>
<evidence type="ECO:0000256" key="1">
    <source>
        <dbReference type="SAM" id="MobiDB-lite"/>
    </source>
</evidence>
<name>A0A6J4HLE3_9PROT</name>
<keyword evidence="2" id="KW-0732">Signal</keyword>
<feature type="chain" id="PRO_5026792089" evidence="2">
    <location>
        <begin position="21"/>
        <end position="66"/>
    </location>
</feature>
<sequence length="66" mass="6873">MSKRLLAAAGLALFGFGACADSGTSVPPRTANPTPAQQTRDRLDAARGPAEAQGRALDRARNPERP</sequence>
<evidence type="ECO:0000313" key="3">
    <source>
        <dbReference type="EMBL" id="CAA9225885.1"/>
    </source>
</evidence>
<dbReference type="EMBL" id="CADCTG010000092">
    <property type="protein sequence ID" value="CAA9225885.1"/>
    <property type="molecule type" value="Genomic_DNA"/>
</dbReference>
<gene>
    <name evidence="3" type="ORF">AVDCRST_MAG08-917</name>
</gene>
<accession>A0A6J4HLE3</accession>
<reference evidence="3" key="1">
    <citation type="submission" date="2020-02" db="EMBL/GenBank/DDBJ databases">
        <authorList>
            <person name="Meier V. D."/>
        </authorList>
    </citation>
    <scope>NUCLEOTIDE SEQUENCE</scope>
    <source>
        <strain evidence="3">AVDCRST_MAG08</strain>
    </source>
</reference>
<evidence type="ECO:0000256" key="2">
    <source>
        <dbReference type="SAM" id="SignalP"/>
    </source>
</evidence>
<feature type="signal peptide" evidence="2">
    <location>
        <begin position="1"/>
        <end position="20"/>
    </location>
</feature>
<protein>
    <submittedName>
        <fullName evidence="3">Uncharacterized protein</fullName>
    </submittedName>
</protein>
<dbReference type="AlphaFoldDB" id="A0A6J4HLE3"/>
<organism evidence="3">
    <name type="scientific">uncultured Acetobacteraceae bacterium</name>
    <dbReference type="NCBI Taxonomy" id="169975"/>
    <lineage>
        <taxon>Bacteria</taxon>
        <taxon>Pseudomonadati</taxon>
        <taxon>Pseudomonadota</taxon>
        <taxon>Alphaproteobacteria</taxon>
        <taxon>Acetobacterales</taxon>
        <taxon>Acetobacteraceae</taxon>
        <taxon>environmental samples</taxon>
    </lineage>
</organism>
<feature type="compositionally biased region" description="Polar residues" evidence="1">
    <location>
        <begin position="22"/>
        <end position="38"/>
    </location>
</feature>
<dbReference type="PROSITE" id="PS51257">
    <property type="entry name" value="PROKAR_LIPOPROTEIN"/>
    <property type="match status" value="1"/>
</dbReference>
<feature type="region of interest" description="Disordered" evidence="1">
    <location>
        <begin position="20"/>
        <end position="66"/>
    </location>
</feature>